<dbReference type="RefSeq" id="XP_025431543.1">
    <property type="nucleotide sequence ID" value="XM_025575000.1"/>
</dbReference>
<dbReference type="Proteomes" id="UP000248349">
    <property type="component" value="Unassembled WGS sequence"/>
</dbReference>
<reference evidence="1 2" key="1">
    <citation type="submission" date="2016-12" db="EMBL/GenBank/DDBJ databases">
        <title>The genomes of Aspergillus section Nigri reveals drivers in fungal speciation.</title>
        <authorList>
            <consortium name="DOE Joint Genome Institute"/>
            <person name="Vesth T.C."/>
            <person name="Nybo J."/>
            <person name="Theobald S."/>
            <person name="Brandl J."/>
            <person name="Frisvad J.C."/>
            <person name="Nielsen K.F."/>
            <person name="Lyhne E.K."/>
            <person name="Kogle M.E."/>
            <person name="Kuo A."/>
            <person name="Riley R."/>
            <person name="Clum A."/>
            <person name="Nolan M."/>
            <person name="Lipzen A."/>
            <person name="Salamov A."/>
            <person name="Henrissat B."/>
            <person name="Wiebenga A."/>
            <person name="De Vries R.P."/>
            <person name="Grigoriev I.V."/>
            <person name="Mortensen U.H."/>
            <person name="Andersen M.R."/>
            <person name="Baker S.E."/>
        </authorList>
    </citation>
    <scope>NUCLEOTIDE SEQUENCE [LARGE SCALE GENOMIC DNA]</scope>
    <source>
        <strain evidence="1 2">JOP 1030-1</strain>
    </source>
</reference>
<sequence length="54" mass="5827">MRSTFDASLVEQQVTDLPADSVHWVGLGLGLVARIGYNNLKLVGTKRSFGSHLA</sequence>
<dbReference type="AlphaFoldDB" id="A0A318ZDH9"/>
<gene>
    <name evidence="1" type="ORF">BP01DRAFT_356618</name>
</gene>
<organism evidence="1 2">
    <name type="scientific">Aspergillus saccharolyticus JOP 1030-1</name>
    <dbReference type="NCBI Taxonomy" id="1450539"/>
    <lineage>
        <taxon>Eukaryota</taxon>
        <taxon>Fungi</taxon>
        <taxon>Dikarya</taxon>
        <taxon>Ascomycota</taxon>
        <taxon>Pezizomycotina</taxon>
        <taxon>Eurotiomycetes</taxon>
        <taxon>Eurotiomycetidae</taxon>
        <taxon>Eurotiales</taxon>
        <taxon>Aspergillaceae</taxon>
        <taxon>Aspergillus</taxon>
        <taxon>Aspergillus subgen. Circumdati</taxon>
    </lineage>
</organism>
<protein>
    <submittedName>
        <fullName evidence="1">Uncharacterized protein</fullName>
    </submittedName>
</protein>
<evidence type="ECO:0000313" key="1">
    <source>
        <dbReference type="EMBL" id="PYH45561.1"/>
    </source>
</evidence>
<name>A0A318ZDH9_9EURO</name>
<proteinExistence type="predicted"/>
<dbReference type="GeneID" id="37076228"/>
<accession>A0A318ZDH9</accession>
<dbReference type="OrthoDB" id="16820at2759"/>
<dbReference type="EMBL" id="KZ821231">
    <property type="protein sequence ID" value="PYH45561.1"/>
    <property type="molecule type" value="Genomic_DNA"/>
</dbReference>
<keyword evidence="2" id="KW-1185">Reference proteome</keyword>
<evidence type="ECO:0000313" key="2">
    <source>
        <dbReference type="Proteomes" id="UP000248349"/>
    </source>
</evidence>